<sequence>MKAAVCMLLLSGLLASLADGYSVKTLPFLVDDSTEEGVLWSSNDDPDWRPSDSQEDFSDEDDNYSHENFYDSREDPYSQEDLYSREEPYSREDPYSQEEPYSLEDPHSQEDIYDSREYHPFPDVTVPKAEYVTGGGLQQQLRPYQYVKRKRDVQQVYQTQGQVVQVPYPYQNEPYRPPRVNVGVEPLLPVEGPPQHEIAVGVKPEVARGDGSAIGNWWRRFSGRVENTFEHIGDKIEDIGEALHETFHGLKEKVAHVVVRFKALMVKFGILIQEGIRYCIRRLEHSYDQGKQLLVIEKLERKLQEGHAEVVKFFQILGEKINTWREQHRSENIDVGLIDVHGPGGQNQQTSGQHNQDIEQQMPNFYQDTQVLSQLDKLREEGVLTQNEIIILTEDQIQQQPQSQQNYDQQRQTPVKPEEPKFIEFPESER</sequence>
<proteinExistence type="predicted"/>
<dbReference type="AlphaFoldDB" id="A0AAW0UY49"/>
<dbReference type="Proteomes" id="UP001487740">
    <property type="component" value="Unassembled WGS sequence"/>
</dbReference>
<evidence type="ECO:0000256" key="1">
    <source>
        <dbReference type="SAM" id="MobiDB-lite"/>
    </source>
</evidence>
<feature type="chain" id="PRO_5043732417" evidence="2">
    <location>
        <begin position="21"/>
        <end position="430"/>
    </location>
</feature>
<organism evidence="3 4">
    <name type="scientific">Scylla paramamosain</name>
    <name type="common">Mud crab</name>
    <dbReference type="NCBI Taxonomy" id="85552"/>
    <lineage>
        <taxon>Eukaryota</taxon>
        <taxon>Metazoa</taxon>
        <taxon>Ecdysozoa</taxon>
        <taxon>Arthropoda</taxon>
        <taxon>Crustacea</taxon>
        <taxon>Multicrustacea</taxon>
        <taxon>Malacostraca</taxon>
        <taxon>Eumalacostraca</taxon>
        <taxon>Eucarida</taxon>
        <taxon>Decapoda</taxon>
        <taxon>Pleocyemata</taxon>
        <taxon>Brachyura</taxon>
        <taxon>Eubrachyura</taxon>
        <taxon>Portunoidea</taxon>
        <taxon>Portunidae</taxon>
        <taxon>Portuninae</taxon>
        <taxon>Scylla</taxon>
    </lineage>
</organism>
<feature type="compositionally biased region" description="Acidic residues" evidence="1">
    <location>
        <begin position="53"/>
        <end position="62"/>
    </location>
</feature>
<reference evidence="3 4" key="1">
    <citation type="submission" date="2023-03" db="EMBL/GenBank/DDBJ databases">
        <title>High-quality genome of Scylla paramamosain provides insights in environmental adaptation.</title>
        <authorList>
            <person name="Zhang L."/>
        </authorList>
    </citation>
    <scope>NUCLEOTIDE SEQUENCE [LARGE SCALE GENOMIC DNA]</scope>
    <source>
        <strain evidence="3">LZ_2023a</strain>
        <tissue evidence="3">Muscle</tissue>
    </source>
</reference>
<feature type="compositionally biased region" description="Basic and acidic residues" evidence="1">
    <location>
        <begin position="63"/>
        <end position="94"/>
    </location>
</feature>
<feature type="compositionally biased region" description="Low complexity" evidence="1">
    <location>
        <begin position="396"/>
        <end position="415"/>
    </location>
</feature>
<keyword evidence="2" id="KW-0732">Signal</keyword>
<gene>
    <name evidence="3" type="ORF">O3P69_001534</name>
</gene>
<feature type="region of interest" description="Disordered" evidence="1">
    <location>
        <begin position="396"/>
        <end position="430"/>
    </location>
</feature>
<protein>
    <submittedName>
        <fullName evidence="3">Uncharacterized protein</fullName>
    </submittedName>
</protein>
<comment type="caution">
    <text evidence="3">The sequence shown here is derived from an EMBL/GenBank/DDBJ whole genome shotgun (WGS) entry which is preliminary data.</text>
</comment>
<feature type="signal peptide" evidence="2">
    <location>
        <begin position="1"/>
        <end position="20"/>
    </location>
</feature>
<evidence type="ECO:0000313" key="4">
    <source>
        <dbReference type="Proteomes" id="UP001487740"/>
    </source>
</evidence>
<accession>A0AAW0UY49</accession>
<feature type="region of interest" description="Disordered" evidence="1">
    <location>
        <begin position="40"/>
        <end position="108"/>
    </location>
</feature>
<keyword evidence="4" id="KW-1185">Reference proteome</keyword>
<evidence type="ECO:0000313" key="3">
    <source>
        <dbReference type="EMBL" id="KAK8405019.1"/>
    </source>
</evidence>
<dbReference type="EMBL" id="JARAKH010000003">
    <property type="protein sequence ID" value="KAK8405019.1"/>
    <property type="molecule type" value="Genomic_DNA"/>
</dbReference>
<evidence type="ECO:0000256" key="2">
    <source>
        <dbReference type="SAM" id="SignalP"/>
    </source>
</evidence>
<feature type="compositionally biased region" description="Basic and acidic residues" evidence="1">
    <location>
        <begin position="416"/>
        <end position="430"/>
    </location>
</feature>
<name>A0AAW0UY49_SCYPA</name>